<protein>
    <recommendedName>
        <fullName evidence="3">histidine kinase</fullName>
        <ecNumber evidence="3">2.7.13.3</ecNumber>
    </recommendedName>
</protein>
<keyword evidence="6 14" id="KW-0812">Transmembrane</keyword>
<evidence type="ECO:0000256" key="3">
    <source>
        <dbReference type="ARBA" id="ARBA00012438"/>
    </source>
</evidence>
<feature type="domain" description="HAMP" evidence="17">
    <location>
        <begin position="306"/>
        <end position="359"/>
    </location>
</feature>
<keyword evidence="4" id="KW-0597">Phosphoprotein</keyword>
<dbReference type="Gene3D" id="3.30.565.10">
    <property type="entry name" value="Histidine kinase-like ATPase, C-terminal domain"/>
    <property type="match status" value="1"/>
</dbReference>
<dbReference type="SUPFAM" id="SSF47384">
    <property type="entry name" value="Homodimeric domain of signal transducing histidine kinase"/>
    <property type="match status" value="1"/>
</dbReference>
<feature type="region of interest" description="Disordered" evidence="13">
    <location>
        <begin position="714"/>
        <end position="737"/>
    </location>
</feature>
<dbReference type="RefSeq" id="WP_189576019.1">
    <property type="nucleotide sequence ID" value="NZ_BMXU01000002.1"/>
</dbReference>
<keyword evidence="19" id="KW-1185">Reference proteome</keyword>
<dbReference type="Pfam" id="PF00512">
    <property type="entry name" value="HisKA"/>
    <property type="match status" value="1"/>
</dbReference>
<feature type="domain" description="Histidine kinase" evidence="15">
    <location>
        <begin position="496"/>
        <end position="712"/>
    </location>
</feature>
<dbReference type="Pfam" id="PF02518">
    <property type="entry name" value="HATPase_c"/>
    <property type="match status" value="1"/>
</dbReference>
<comment type="subcellular location">
    <subcellularLocation>
        <location evidence="2">Membrane</location>
        <topology evidence="2">Multi-pass membrane protein</topology>
    </subcellularLocation>
</comment>
<evidence type="ECO:0000256" key="4">
    <source>
        <dbReference type="ARBA" id="ARBA00022553"/>
    </source>
</evidence>
<dbReference type="PIRSF" id="PIRSF037532">
    <property type="entry name" value="STHK_NtrY"/>
    <property type="match status" value="1"/>
</dbReference>
<comment type="caution">
    <text evidence="18">The sequence shown here is derived from an EMBL/GenBank/DDBJ whole genome shotgun (WGS) entry which is preliminary data.</text>
</comment>
<dbReference type="CDD" id="cd00130">
    <property type="entry name" value="PAS"/>
    <property type="match status" value="1"/>
</dbReference>
<evidence type="ECO:0000256" key="9">
    <source>
        <dbReference type="ARBA" id="ARBA00022840"/>
    </source>
</evidence>
<dbReference type="SMART" id="SM00091">
    <property type="entry name" value="PAS"/>
    <property type="match status" value="1"/>
</dbReference>
<dbReference type="InterPro" id="IPR035965">
    <property type="entry name" value="PAS-like_dom_sf"/>
</dbReference>
<dbReference type="InterPro" id="IPR005467">
    <property type="entry name" value="His_kinase_dom"/>
</dbReference>
<keyword evidence="5" id="KW-0808">Transferase</keyword>
<evidence type="ECO:0000256" key="7">
    <source>
        <dbReference type="ARBA" id="ARBA00022741"/>
    </source>
</evidence>
<dbReference type="PROSITE" id="PS50885">
    <property type="entry name" value="HAMP"/>
    <property type="match status" value="1"/>
</dbReference>
<dbReference type="GO" id="GO:0005524">
    <property type="term" value="F:ATP binding"/>
    <property type="evidence" value="ECO:0007669"/>
    <property type="project" value="UniProtKB-KW"/>
</dbReference>
<feature type="transmembrane region" description="Helical" evidence="14">
    <location>
        <begin position="286"/>
        <end position="309"/>
    </location>
</feature>
<sequence>MVGIIAIVAASVLAYFVAGSVPIEEISGLPVPIPMIFALMTGVAFVLAVLVLDRLWELWRTQRERLSGAKMHRRLALLLSVVALFPAAVAFTLTGAMMGTLADEFFVERIETSSSVARNLANAYADSVSREMGFNILIAERELSRAMSGGVRPDTAPIGYRKYLSGLATLYRFGELTHIGPEGKVIVRTTVSNMPPQPLPPQSFLTADSGVENVARVSFGAVDQDTLNVWFIVIPIRGGADGYLVGYRAENPVIAHELVAVREFRDANRALQTRVMQLSSVANGGFLLLSVVLLLGAALVGLIVANAIVNPIRRLATAADRVSAGDLTGRVEVKRRDGELGDLGKAFNDMTERLAQQREELIAANEDAENRRLFIETMLAVIPAGVISVNSDGEIGVANPAASRILGQDPQELLGKRIDDVIPPIARLFDMTKKTGRRSRESLEWGEGGSVRSLIVEISPETDPGEDSPGYVITIEDITELVTAQRTAAWADVARRIAHEIKNPLTPIQLSAERLRRRYAKDLEGRDREIFDQCTATIVKHVGDIGRMVTEFSSFARMPEPIMAKNDLRELAREAVFPFTVANPNVTYDVQLPDHPVEVLCDGRLIVQALTNLIKNATEAITEDETVEDGRVEVEVIEERSGVRVEVRDNGRGLPDKLRHRLTEPYMTTREKGTGLGLAIVRKAIEDHDGSFEIRDREGGGAVASLFLPRLQSAVDPGQETVTDEQHKPEEPALHGH</sequence>
<feature type="compositionally biased region" description="Basic and acidic residues" evidence="13">
    <location>
        <begin position="724"/>
        <end position="737"/>
    </location>
</feature>
<evidence type="ECO:0000259" key="16">
    <source>
        <dbReference type="PROSITE" id="PS50112"/>
    </source>
</evidence>
<comment type="catalytic activity">
    <reaction evidence="1">
        <text>ATP + protein L-histidine = ADP + protein N-phospho-L-histidine.</text>
        <dbReference type="EC" id="2.7.13.3"/>
    </reaction>
</comment>
<dbReference type="SMART" id="SM00387">
    <property type="entry name" value="HATPase_c"/>
    <property type="match status" value="1"/>
</dbReference>
<accession>A0ABV7MEG2</accession>
<evidence type="ECO:0000256" key="11">
    <source>
        <dbReference type="ARBA" id="ARBA00023012"/>
    </source>
</evidence>
<dbReference type="EC" id="2.7.13.3" evidence="3"/>
<dbReference type="PANTHER" id="PTHR42878:SF7">
    <property type="entry name" value="SENSOR HISTIDINE KINASE GLRK"/>
    <property type="match status" value="1"/>
</dbReference>
<dbReference type="SMART" id="SM00388">
    <property type="entry name" value="HisKA"/>
    <property type="match status" value="1"/>
</dbReference>
<dbReference type="SMART" id="SM00304">
    <property type="entry name" value="HAMP"/>
    <property type="match status" value="1"/>
</dbReference>
<dbReference type="InterPro" id="IPR013767">
    <property type="entry name" value="PAS_fold"/>
</dbReference>
<organism evidence="18 19">
    <name type="scientific">Parvularcula lutaonensis</name>
    <dbReference type="NCBI Taxonomy" id="491923"/>
    <lineage>
        <taxon>Bacteria</taxon>
        <taxon>Pseudomonadati</taxon>
        <taxon>Pseudomonadota</taxon>
        <taxon>Alphaproteobacteria</taxon>
        <taxon>Parvularculales</taxon>
        <taxon>Parvularculaceae</taxon>
        <taxon>Parvularcula</taxon>
    </lineage>
</organism>
<dbReference type="PANTHER" id="PTHR42878">
    <property type="entry name" value="TWO-COMPONENT HISTIDINE KINASE"/>
    <property type="match status" value="1"/>
</dbReference>
<dbReference type="InterPro" id="IPR050351">
    <property type="entry name" value="BphY/WalK/GraS-like"/>
</dbReference>
<keyword evidence="11" id="KW-0902">Two-component regulatory system</keyword>
<dbReference type="SUPFAM" id="SSF55785">
    <property type="entry name" value="PYP-like sensor domain (PAS domain)"/>
    <property type="match status" value="1"/>
</dbReference>
<dbReference type="InterPro" id="IPR004358">
    <property type="entry name" value="Sig_transdc_His_kin-like_C"/>
</dbReference>
<proteinExistence type="predicted"/>
<name>A0ABV7MEG2_9PROT</name>
<keyword evidence="9 18" id="KW-0067">ATP-binding</keyword>
<evidence type="ECO:0000256" key="6">
    <source>
        <dbReference type="ARBA" id="ARBA00022692"/>
    </source>
</evidence>
<feature type="transmembrane region" description="Helical" evidence="14">
    <location>
        <begin position="77"/>
        <end position="102"/>
    </location>
</feature>
<gene>
    <name evidence="18" type="ORF">ACFONP_11945</name>
</gene>
<evidence type="ECO:0000256" key="12">
    <source>
        <dbReference type="ARBA" id="ARBA00023136"/>
    </source>
</evidence>
<dbReference type="InterPro" id="IPR000014">
    <property type="entry name" value="PAS"/>
</dbReference>
<dbReference type="PRINTS" id="PR00344">
    <property type="entry name" value="BCTRLSENSOR"/>
</dbReference>
<dbReference type="Gene3D" id="3.30.450.20">
    <property type="entry name" value="PAS domain"/>
    <property type="match status" value="1"/>
</dbReference>
<evidence type="ECO:0000259" key="17">
    <source>
        <dbReference type="PROSITE" id="PS50885"/>
    </source>
</evidence>
<dbReference type="InterPro" id="IPR036097">
    <property type="entry name" value="HisK_dim/P_sf"/>
</dbReference>
<keyword evidence="12 14" id="KW-0472">Membrane</keyword>
<dbReference type="Proteomes" id="UP001595607">
    <property type="component" value="Unassembled WGS sequence"/>
</dbReference>
<evidence type="ECO:0000256" key="14">
    <source>
        <dbReference type="SAM" id="Phobius"/>
    </source>
</evidence>
<evidence type="ECO:0000256" key="2">
    <source>
        <dbReference type="ARBA" id="ARBA00004141"/>
    </source>
</evidence>
<keyword evidence="8" id="KW-0418">Kinase</keyword>
<evidence type="ECO:0000256" key="13">
    <source>
        <dbReference type="SAM" id="MobiDB-lite"/>
    </source>
</evidence>
<evidence type="ECO:0000313" key="19">
    <source>
        <dbReference type="Proteomes" id="UP001595607"/>
    </source>
</evidence>
<feature type="transmembrane region" description="Helical" evidence="14">
    <location>
        <begin position="35"/>
        <end position="56"/>
    </location>
</feature>
<dbReference type="PROSITE" id="PS50112">
    <property type="entry name" value="PAS"/>
    <property type="match status" value="1"/>
</dbReference>
<reference evidence="19" key="1">
    <citation type="journal article" date="2019" name="Int. J. Syst. Evol. Microbiol.">
        <title>The Global Catalogue of Microorganisms (GCM) 10K type strain sequencing project: providing services to taxonomists for standard genome sequencing and annotation.</title>
        <authorList>
            <consortium name="The Broad Institute Genomics Platform"/>
            <consortium name="The Broad Institute Genome Sequencing Center for Infectious Disease"/>
            <person name="Wu L."/>
            <person name="Ma J."/>
        </authorList>
    </citation>
    <scope>NUCLEOTIDE SEQUENCE [LARGE SCALE GENOMIC DNA]</scope>
    <source>
        <strain evidence="19">KCTC 22245</strain>
    </source>
</reference>
<dbReference type="InterPro" id="IPR003660">
    <property type="entry name" value="HAMP_dom"/>
</dbReference>
<evidence type="ECO:0000256" key="5">
    <source>
        <dbReference type="ARBA" id="ARBA00022679"/>
    </source>
</evidence>
<dbReference type="InterPro" id="IPR017232">
    <property type="entry name" value="NtrY"/>
</dbReference>
<evidence type="ECO:0000259" key="15">
    <source>
        <dbReference type="PROSITE" id="PS50109"/>
    </source>
</evidence>
<evidence type="ECO:0000313" key="18">
    <source>
        <dbReference type="EMBL" id="MFC3303443.1"/>
    </source>
</evidence>
<dbReference type="Gene3D" id="1.10.287.130">
    <property type="match status" value="1"/>
</dbReference>
<dbReference type="PROSITE" id="PS50109">
    <property type="entry name" value="HIS_KIN"/>
    <property type="match status" value="1"/>
</dbReference>
<evidence type="ECO:0000256" key="10">
    <source>
        <dbReference type="ARBA" id="ARBA00022989"/>
    </source>
</evidence>
<dbReference type="InterPro" id="IPR003661">
    <property type="entry name" value="HisK_dim/P_dom"/>
</dbReference>
<dbReference type="InterPro" id="IPR003594">
    <property type="entry name" value="HATPase_dom"/>
</dbReference>
<dbReference type="Gene3D" id="6.10.340.10">
    <property type="match status" value="1"/>
</dbReference>
<feature type="domain" description="PAS" evidence="16">
    <location>
        <begin position="371"/>
        <end position="424"/>
    </location>
</feature>
<dbReference type="CDD" id="cd00082">
    <property type="entry name" value="HisKA"/>
    <property type="match status" value="1"/>
</dbReference>
<dbReference type="CDD" id="cd06225">
    <property type="entry name" value="HAMP"/>
    <property type="match status" value="1"/>
</dbReference>
<evidence type="ECO:0000256" key="8">
    <source>
        <dbReference type="ARBA" id="ARBA00022777"/>
    </source>
</evidence>
<evidence type="ECO:0000256" key="1">
    <source>
        <dbReference type="ARBA" id="ARBA00000085"/>
    </source>
</evidence>
<dbReference type="InterPro" id="IPR036890">
    <property type="entry name" value="HATPase_C_sf"/>
</dbReference>
<keyword evidence="10 14" id="KW-1133">Transmembrane helix</keyword>
<dbReference type="NCBIfam" id="TIGR00229">
    <property type="entry name" value="sensory_box"/>
    <property type="match status" value="1"/>
</dbReference>
<dbReference type="Pfam" id="PF00672">
    <property type="entry name" value="HAMP"/>
    <property type="match status" value="1"/>
</dbReference>
<dbReference type="EMBL" id="JBHRVA010000003">
    <property type="protein sequence ID" value="MFC3303443.1"/>
    <property type="molecule type" value="Genomic_DNA"/>
</dbReference>
<keyword evidence="7" id="KW-0547">Nucleotide-binding</keyword>
<dbReference type="SUPFAM" id="SSF158472">
    <property type="entry name" value="HAMP domain-like"/>
    <property type="match status" value="1"/>
</dbReference>
<dbReference type="SUPFAM" id="SSF55874">
    <property type="entry name" value="ATPase domain of HSP90 chaperone/DNA topoisomerase II/histidine kinase"/>
    <property type="match status" value="1"/>
</dbReference>
<dbReference type="Pfam" id="PF00989">
    <property type="entry name" value="PAS"/>
    <property type="match status" value="1"/>
</dbReference>